<feature type="non-terminal residue" evidence="12">
    <location>
        <position position="153"/>
    </location>
</feature>
<evidence type="ECO:0000256" key="8">
    <source>
        <dbReference type="ARBA" id="ARBA00023055"/>
    </source>
</evidence>
<evidence type="ECO:0000256" key="7">
    <source>
        <dbReference type="ARBA" id="ARBA00023006"/>
    </source>
</evidence>
<sequence length="153" mass="17580">ALAFTIGFTFVLLFLVNWEALLSCNSEESCKATPLYHTHPFHDLGLWRFGVFLCTLLFLVYWAFNVVAAFYNVRDAADMSVYFKERLGIVSDQSLETMLWSEVVSRLVQQQKASPFCIVQDELTALEIANIIMREDNFMIALTNHHAFTSRMP</sequence>
<feature type="chain" id="PRO_5032835919" description="Autophagy-related protein 9" evidence="11">
    <location>
        <begin position="24"/>
        <end position="153"/>
    </location>
</feature>
<gene>
    <name evidence="12" type="ORF">PGLA2088_LOCUS49849</name>
</gene>
<evidence type="ECO:0000256" key="10">
    <source>
        <dbReference type="RuleBase" id="RU364027"/>
    </source>
</evidence>
<evidence type="ECO:0000256" key="5">
    <source>
        <dbReference type="ARBA" id="ARBA00022692"/>
    </source>
</evidence>
<reference evidence="12" key="1">
    <citation type="submission" date="2021-02" db="EMBL/GenBank/DDBJ databases">
        <authorList>
            <person name="Dougan E. K."/>
            <person name="Rhodes N."/>
            <person name="Thang M."/>
            <person name="Chan C."/>
        </authorList>
    </citation>
    <scope>NUCLEOTIDE SEQUENCE</scope>
</reference>
<dbReference type="GO" id="GO:0006869">
    <property type="term" value="P:lipid transport"/>
    <property type="evidence" value="ECO:0007669"/>
    <property type="project" value="UniProtKB-KW"/>
</dbReference>
<evidence type="ECO:0000256" key="4">
    <source>
        <dbReference type="ARBA" id="ARBA00022448"/>
    </source>
</evidence>
<keyword evidence="9 10" id="KW-0472">Membrane</keyword>
<dbReference type="GO" id="GO:0034045">
    <property type="term" value="C:phagophore assembly site membrane"/>
    <property type="evidence" value="ECO:0007669"/>
    <property type="project" value="UniProtKB-SubCell"/>
</dbReference>
<evidence type="ECO:0000256" key="9">
    <source>
        <dbReference type="ARBA" id="ARBA00023136"/>
    </source>
</evidence>
<evidence type="ECO:0000256" key="3">
    <source>
        <dbReference type="ARBA" id="ARBA00018074"/>
    </source>
</evidence>
<evidence type="ECO:0000256" key="2">
    <source>
        <dbReference type="ARBA" id="ARBA00006185"/>
    </source>
</evidence>
<feature type="signal peptide" evidence="11">
    <location>
        <begin position="1"/>
        <end position="23"/>
    </location>
</feature>
<evidence type="ECO:0000256" key="1">
    <source>
        <dbReference type="ARBA" id="ARBA00004511"/>
    </source>
</evidence>
<comment type="function">
    <text evidence="10">Phospholipid scramblase involved in autophagy. Cycles between the preautophagosomal structure/phagophore assembly site (PAS) and the cytoplasmic vesicle pool and supplies membrane for the growing autophagosome. Lipid scramblase activity plays a key role in preautophagosomal structure/phagophore assembly by distributing the phospholipids that arrive through ATG2 from the cytoplasmic to the luminal leaflet of the bilayer, thereby driving autophagosomal membrane expansion.</text>
</comment>
<dbReference type="GO" id="GO:0034497">
    <property type="term" value="P:protein localization to phagophore assembly site"/>
    <property type="evidence" value="ECO:0007669"/>
    <property type="project" value="TreeGrafter"/>
</dbReference>
<evidence type="ECO:0000256" key="6">
    <source>
        <dbReference type="ARBA" id="ARBA00022989"/>
    </source>
</evidence>
<proteinExistence type="inferred from homology"/>
<keyword evidence="8 10" id="KW-0445">Lipid transport</keyword>
<dbReference type="Proteomes" id="UP000626109">
    <property type="component" value="Unassembled WGS sequence"/>
</dbReference>
<feature type="non-terminal residue" evidence="12">
    <location>
        <position position="1"/>
    </location>
</feature>
<comment type="subcellular location">
    <subcellularLocation>
        <location evidence="1 10">Preautophagosomal structure membrane</location>
        <topology evidence="1 10">Multi-pass membrane protein</topology>
    </subcellularLocation>
</comment>
<dbReference type="GO" id="GO:0034727">
    <property type="term" value="P:piecemeal microautophagy of the nucleus"/>
    <property type="evidence" value="ECO:0007669"/>
    <property type="project" value="TreeGrafter"/>
</dbReference>
<evidence type="ECO:0000313" key="12">
    <source>
        <dbReference type="EMBL" id="CAE8740020.1"/>
    </source>
</evidence>
<comment type="caution">
    <text evidence="10">Lacks conserved residue(s) required for the propagation of feature annotation.</text>
</comment>
<dbReference type="PANTHER" id="PTHR13038:SF10">
    <property type="entry name" value="AUTOPHAGY-RELATED PROTEIN 9"/>
    <property type="match status" value="1"/>
</dbReference>
<dbReference type="GO" id="GO:0005776">
    <property type="term" value="C:autophagosome"/>
    <property type="evidence" value="ECO:0007669"/>
    <property type="project" value="TreeGrafter"/>
</dbReference>
<evidence type="ECO:0000256" key="11">
    <source>
        <dbReference type="SAM" id="SignalP"/>
    </source>
</evidence>
<dbReference type="InterPro" id="IPR007241">
    <property type="entry name" value="Autophagy-rel_prot_9"/>
</dbReference>
<dbReference type="AlphaFoldDB" id="A0A813M0A9"/>
<keyword evidence="4 10" id="KW-0813">Transport</keyword>
<keyword evidence="5 10" id="KW-0812">Transmembrane</keyword>
<protein>
    <recommendedName>
        <fullName evidence="3 10">Autophagy-related protein 9</fullName>
    </recommendedName>
</protein>
<name>A0A813M0A9_POLGL</name>
<evidence type="ECO:0000313" key="13">
    <source>
        <dbReference type="Proteomes" id="UP000626109"/>
    </source>
</evidence>
<accession>A0A813M0A9</accession>
<comment type="caution">
    <text evidence="12">The sequence shown here is derived from an EMBL/GenBank/DDBJ whole genome shotgun (WGS) entry which is preliminary data.</text>
</comment>
<dbReference type="Pfam" id="PF04109">
    <property type="entry name" value="ATG9"/>
    <property type="match status" value="1"/>
</dbReference>
<dbReference type="PANTHER" id="PTHR13038">
    <property type="entry name" value="APG9 AUTOPHAGY 9"/>
    <property type="match status" value="1"/>
</dbReference>
<feature type="transmembrane region" description="Helical" evidence="10">
    <location>
        <begin position="46"/>
        <end position="71"/>
    </location>
</feature>
<keyword evidence="7 10" id="KW-0072">Autophagy</keyword>
<keyword evidence="11" id="KW-0732">Signal</keyword>
<dbReference type="GO" id="GO:0061709">
    <property type="term" value="P:reticulophagy"/>
    <property type="evidence" value="ECO:0007669"/>
    <property type="project" value="TreeGrafter"/>
</dbReference>
<dbReference type="GO" id="GO:0000422">
    <property type="term" value="P:autophagy of mitochondrion"/>
    <property type="evidence" value="ECO:0007669"/>
    <property type="project" value="TreeGrafter"/>
</dbReference>
<keyword evidence="6 10" id="KW-1133">Transmembrane helix</keyword>
<organism evidence="12 13">
    <name type="scientific">Polarella glacialis</name>
    <name type="common">Dinoflagellate</name>
    <dbReference type="NCBI Taxonomy" id="89957"/>
    <lineage>
        <taxon>Eukaryota</taxon>
        <taxon>Sar</taxon>
        <taxon>Alveolata</taxon>
        <taxon>Dinophyceae</taxon>
        <taxon>Suessiales</taxon>
        <taxon>Suessiaceae</taxon>
        <taxon>Polarella</taxon>
    </lineage>
</organism>
<dbReference type="EMBL" id="CAJNNW010037189">
    <property type="protein sequence ID" value="CAE8740020.1"/>
    <property type="molecule type" value="Genomic_DNA"/>
</dbReference>
<comment type="similarity">
    <text evidence="2 10">Belongs to the ATG9 family.</text>
</comment>